<dbReference type="Proteomes" id="UP000789405">
    <property type="component" value="Unassembled WGS sequence"/>
</dbReference>
<proteinExistence type="predicted"/>
<name>A0A9N9JJK9_9GLOM</name>
<accession>A0A9N9JJK9</accession>
<sequence>LLFPKPAKHNVSTNEMFKQQSLKDKTNYKDFNDNTEAMDLYLTPTTRSYQQNLDIEAMKSKINEKT</sequence>
<comment type="caution">
    <text evidence="1">The sequence shown here is derived from an EMBL/GenBank/DDBJ whole genome shotgun (WGS) entry which is preliminary data.</text>
</comment>
<reference evidence="1" key="1">
    <citation type="submission" date="2021-06" db="EMBL/GenBank/DDBJ databases">
        <authorList>
            <person name="Kallberg Y."/>
            <person name="Tangrot J."/>
            <person name="Rosling A."/>
        </authorList>
    </citation>
    <scope>NUCLEOTIDE SEQUENCE</scope>
    <source>
        <strain evidence="1">MA453B</strain>
    </source>
</reference>
<protein>
    <submittedName>
        <fullName evidence="1">20786_t:CDS:1</fullName>
    </submittedName>
</protein>
<evidence type="ECO:0000313" key="1">
    <source>
        <dbReference type="EMBL" id="CAG8784743.1"/>
    </source>
</evidence>
<evidence type="ECO:0000313" key="2">
    <source>
        <dbReference type="Proteomes" id="UP000789405"/>
    </source>
</evidence>
<feature type="non-terminal residue" evidence="1">
    <location>
        <position position="1"/>
    </location>
</feature>
<dbReference type="EMBL" id="CAJVPY010023264">
    <property type="protein sequence ID" value="CAG8784743.1"/>
    <property type="molecule type" value="Genomic_DNA"/>
</dbReference>
<keyword evidence="2" id="KW-1185">Reference proteome</keyword>
<dbReference type="AlphaFoldDB" id="A0A9N9JJK9"/>
<gene>
    <name evidence="1" type="ORF">DERYTH_LOCUS20158</name>
</gene>
<organism evidence="1 2">
    <name type="scientific">Dentiscutata erythropus</name>
    <dbReference type="NCBI Taxonomy" id="1348616"/>
    <lineage>
        <taxon>Eukaryota</taxon>
        <taxon>Fungi</taxon>
        <taxon>Fungi incertae sedis</taxon>
        <taxon>Mucoromycota</taxon>
        <taxon>Glomeromycotina</taxon>
        <taxon>Glomeromycetes</taxon>
        <taxon>Diversisporales</taxon>
        <taxon>Gigasporaceae</taxon>
        <taxon>Dentiscutata</taxon>
    </lineage>
</organism>